<reference evidence="2" key="1">
    <citation type="journal article" date="2023" name="Front. Plant Sci.">
        <title>Chromosomal-level genome assembly of Melastoma candidum provides insights into trichome evolution.</title>
        <authorList>
            <person name="Zhong Y."/>
            <person name="Wu W."/>
            <person name="Sun C."/>
            <person name="Zou P."/>
            <person name="Liu Y."/>
            <person name="Dai S."/>
            <person name="Zhou R."/>
        </authorList>
    </citation>
    <scope>NUCLEOTIDE SEQUENCE [LARGE SCALE GENOMIC DNA]</scope>
</reference>
<sequence length="85" mass="9448">MFYLLLQDLTHIDISEGGRLLFFKPACSPGTAGDVAPKSAARLFRSFSLIEVKQLKQQDNDCLNKRGTPASPLRKKAKRGQVMLN</sequence>
<dbReference type="EMBL" id="CM042889">
    <property type="protein sequence ID" value="KAI4319274.1"/>
    <property type="molecule type" value="Genomic_DNA"/>
</dbReference>
<name>A0ACB9M4R2_9MYRT</name>
<dbReference type="Proteomes" id="UP001057402">
    <property type="component" value="Chromosome 10"/>
</dbReference>
<gene>
    <name evidence="1" type="ORF">MLD38_032895</name>
</gene>
<comment type="caution">
    <text evidence="1">The sequence shown here is derived from an EMBL/GenBank/DDBJ whole genome shotgun (WGS) entry which is preliminary data.</text>
</comment>
<evidence type="ECO:0000313" key="2">
    <source>
        <dbReference type="Proteomes" id="UP001057402"/>
    </source>
</evidence>
<organism evidence="1 2">
    <name type="scientific">Melastoma candidum</name>
    <dbReference type="NCBI Taxonomy" id="119954"/>
    <lineage>
        <taxon>Eukaryota</taxon>
        <taxon>Viridiplantae</taxon>
        <taxon>Streptophyta</taxon>
        <taxon>Embryophyta</taxon>
        <taxon>Tracheophyta</taxon>
        <taxon>Spermatophyta</taxon>
        <taxon>Magnoliopsida</taxon>
        <taxon>eudicotyledons</taxon>
        <taxon>Gunneridae</taxon>
        <taxon>Pentapetalae</taxon>
        <taxon>rosids</taxon>
        <taxon>malvids</taxon>
        <taxon>Myrtales</taxon>
        <taxon>Melastomataceae</taxon>
        <taxon>Melastomatoideae</taxon>
        <taxon>Melastomateae</taxon>
        <taxon>Melastoma</taxon>
    </lineage>
</organism>
<accession>A0ACB9M4R2</accession>
<proteinExistence type="predicted"/>
<evidence type="ECO:0000313" key="1">
    <source>
        <dbReference type="EMBL" id="KAI4319274.1"/>
    </source>
</evidence>
<protein>
    <submittedName>
        <fullName evidence="1">Uncharacterized protein</fullName>
    </submittedName>
</protein>
<keyword evidence="2" id="KW-1185">Reference proteome</keyword>